<gene>
    <name evidence="1" type="ORF">SAMN02745753_03724</name>
</gene>
<evidence type="ECO:0008006" key="3">
    <source>
        <dbReference type="Google" id="ProtNLM"/>
    </source>
</evidence>
<dbReference type="OrthoDB" id="479677at2"/>
<name>A0A1M5IZW5_9GAMM</name>
<protein>
    <recommendedName>
        <fullName evidence="3">Terminase-like family protein</fullName>
    </recommendedName>
</protein>
<dbReference type="InterPro" id="IPR027417">
    <property type="entry name" value="P-loop_NTPase"/>
</dbReference>
<dbReference type="STRING" id="1122206.SAMN02745753_03724"/>
<proteinExistence type="predicted"/>
<dbReference type="Proteomes" id="UP000184517">
    <property type="component" value="Unassembled WGS sequence"/>
</dbReference>
<dbReference type="RefSeq" id="WP_072841164.1">
    <property type="nucleotide sequence ID" value="NZ_FQVF01000020.1"/>
</dbReference>
<dbReference type="AlphaFoldDB" id="A0A1M5IZW5"/>
<dbReference type="Gene3D" id="3.40.50.300">
    <property type="entry name" value="P-loop containing nucleotide triphosphate hydrolases"/>
    <property type="match status" value="1"/>
</dbReference>
<keyword evidence="2" id="KW-1185">Reference proteome</keyword>
<evidence type="ECO:0000313" key="1">
    <source>
        <dbReference type="EMBL" id="SHG33821.1"/>
    </source>
</evidence>
<dbReference type="Gene3D" id="3.30.420.240">
    <property type="match status" value="1"/>
</dbReference>
<accession>A0A1M5IZW5</accession>
<organism evidence="1 2">
    <name type="scientific">Marinomonas polaris DSM 16579</name>
    <dbReference type="NCBI Taxonomy" id="1122206"/>
    <lineage>
        <taxon>Bacteria</taxon>
        <taxon>Pseudomonadati</taxon>
        <taxon>Pseudomonadota</taxon>
        <taxon>Gammaproteobacteria</taxon>
        <taxon>Oceanospirillales</taxon>
        <taxon>Oceanospirillaceae</taxon>
        <taxon>Marinomonas</taxon>
    </lineage>
</organism>
<evidence type="ECO:0000313" key="2">
    <source>
        <dbReference type="Proteomes" id="UP000184517"/>
    </source>
</evidence>
<reference evidence="2" key="1">
    <citation type="submission" date="2016-11" db="EMBL/GenBank/DDBJ databases">
        <authorList>
            <person name="Varghese N."/>
            <person name="Submissions S."/>
        </authorList>
    </citation>
    <scope>NUCLEOTIDE SEQUENCE [LARGE SCALE GENOMIC DNA]</scope>
    <source>
        <strain evidence="2">DSM 16579</strain>
    </source>
</reference>
<dbReference type="EMBL" id="FQVF01000020">
    <property type="protein sequence ID" value="SHG33821.1"/>
    <property type="molecule type" value="Genomic_DNA"/>
</dbReference>
<sequence>MAMDRAERRRLIKELRKDYKIFAKRCLKIKIKAGEIAPFDFNAAQEHIHKEIEDQLKRIGKVRKVLLKGRQQGGSTYVAGRYYKKVTETKGFSAFILSHEAKTTSRLFEMIQRYHKHCNPLLKPRAGKDSAQGMNFPKLDSGFELATAGNKETGRGFTSQLFHGSEVAFWPNADAILAGILQTLPDVPGSEVVLESTANGAGGIFYEYVQDALAGNGEYELIFVPWYWQPEYRAAAPAGFKRTEEEDHLVKLCRNHPDGPKYSHTLTNDQLMWRRNKVYELKSRDKFKQEYPCYLKEAFLFSGRPVFDPNHTEAAFANCSIPLARYRVTPETGRMSLNAEGEFTVWERAEAGKLYAIGADVAEGLETGDFSSADILNEQGEQVAHWRGHIDPDRYGELLYHLGKRYNNAYLGVERNNHGLTTLTALQKKDYPNLHIEEDVQRQGGEKSMKRIGWLTTSKTKPLIIDNLASELRDGTSGIRNKDTVDECQSYVIHENGSYGAQSGKFDDRVMSYAIAKEMAKRMPKIHIPNHIIDDAYHTSADSTAGY</sequence>